<sequence>MIKCSKDDRSSFVMFEKNSSKAFQRGNLYRVFGISINSIPFSYYSQSFTIQFLKNIHTRSCINDRRKEISYINMEKSFERTFFFFFFLLNINRF</sequence>
<gene>
    <name evidence="1" type="ORF">V1478_015418</name>
</gene>
<protein>
    <submittedName>
        <fullName evidence="1">Uncharacterized protein</fullName>
    </submittedName>
</protein>
<dbReference type="EMBL" id="JAUDFV010000155">
    <property type="protein sequence ID" value="KAL2715720.1"/>
    <property type="molecule type" value="Genomic_DNA"/>
</dbReference>
<accession>A0ABD2A7F1</accession>
<organism evidence="1 2">
    <name type="scientific">Vespula squamosa</name>
    <name type="common">Southern yellow jacket</name>
    <name type="synonym">Wasp</name>
    <dbReference type="NCBI Taxonomy" id="30214"/>
    <lineage>
        <taxon>Eukaryota</taxon>
        <taxon>Metazoa</taxon>
        <taxon>Ecdysozoa</taxon>
        <taxon>Arthropoda</taxon>
        <taxon>Hexapoda</taxon>
        <taxon>Insecta</taxon>
        <taxon>Pterygota</taxon>
        <taxon>Neoptera</taxon>
        <taxon>Endopterygota</taxon>
        <taxon>Hymenoptera</taxon>
        <taxon>Apocrita</taxon>
        <taxon>Aculeata</taxon>
        <taxon>Vespoidea</taxon>
        <taxon>Vespidae</taxon>
        <taxon>Vespinae</taxon>
        <taxon>Vespula</taxon>
    </lineage>
</organism>
<dbReference type="AlphaFoldDB" id="A0ABD2A7F1"/>
<name>A0ABD2A7F1_VESSQ</name>
<evidence type="ECO:0000313" key="2">
    <source>
        <dbReference type="Proteomes" id="UP001607302"/>
    </source>
</evidence>
<evidence type="ECO:0000313" key="1">
    <source>
        <dbReference type="EMBL" id="KAL2715720.1"/>
    </source>
</evidence>
<proteinExistence type="predicted"/>
<comment type="caution">
    <text evidence="1">The sequence shown here is derived from an EMBL/GenBank/DDBJ whole genome shotgun (WGS) entry which is preliminary data.</text>
</comment>
<dbReference type="Proteomes" id="UP001607302">
    <property type="component" value="Unassembled WGS sequence"/>
</dbReference>
<keyword evidence="2" id="KW-1185">Reference proteome</keyword>
<reference evidence="1 2" key="1">
    <citation type="journal article" date="2024" name="Ann. Entomol. Soc. Am.">
        <title>Genomic analyses of the southern and eastern yellowjacket wasps (Hymenoptera: Vespidae) reveal evolutionary signatures of social life.</title>
        <authorList>
            <person name="Catto M.A."/>
            <person name="Caine P.B."/>
            <person name="Orr S.E."/>
            <person name="Hunt B.G."/>
            <person name="Goodisman M.A.D."/>
        </authorList>
    </citation>
    <scope>NUCLEOTIDE SEQUENCE [LARGE SCALE GENOMIC DNA]</scope>
    <source>
        <strain evidence="1">233</strain>
        <tissue evidence="1">Head and thorax</tissue>
    </source>
</reference>